<dbReference type="STRING" id="650850.SAMN04488129_11442"/>
<dbReference type="InterPro" id="IPR036411">
    <property type="entry name" value="TorD-like_sf"/>
</dbReference>
<keyword evidence="1" id="KW-0143">Chaperone</keyword>
<dbReference type="SUPFAM" id="SSF89155">
    <property type="entry name" value="TorD-like"/>
    <property type="match status" value="1"/>
</dbReference>
<dbReference type="PANTHER" id="PTHR34227">
    <property type="entry name" value="CHAPERONE PROTEIN YCDY"/>
    <property type="match status" value="1"/>
</dbReference>
<proteinExistence type="predicted"/>
<dbReference type="Proteomes" id="UP000198807">
    <property type="component" value="Unassembled WGS sequence"/>
</dbReference>
<dbReference type="RefSeq" id="WP_170840131.1">
    <property type="nucleotide sequence ID" value="NZ_FOBC01000014.1"/>
</dbReference>
<dbReference type="InterPro" id="IPR050289">
    <property type="entry name" value="TorD/DmsD_chaperones"/>
</dbReference>
<accession>A0A1H7SA76</accession>
<evidence type="ECO:0000256" key="1">
    <source>
        <dbReference type="ARBA" id="ARBA00023186"/>
    </source>
</evidence>
<reference evidence="3" key="1">
    <citation type="submission" date="2016-10" db="EMBL/GenBank/DDBJ databases">
        <authorList>
            <person name="Varghese N."/>
            <person name="Submissions S."/>
        </authorList>
    </citation>
    <scope>NUCLEOTIDE SEQUENCE [LARGE SCALE GENOMIC DNA]</scope>
    <source>
        <strain evidence="3">CGMCC 1.9150</strain>
    </source>
</reference>
<dbReference type="AlphaFoldDB" id="A0A1H7SA76"/>
<evidence type="ECO:0000313" key="3">
    <source>
        <dbReference type="Proteomes" id="UP000198807"/>
    </source>
</evidence>
<dbReference type="Gene3D" id="1.10.3480.10">
    <property type="entry name" value="TorD-like"/>
    <property type="match status" value="1"/>
</dbReference>
<sequence>MPVNAEDRSNAFLALARAYDLPGTWPEDIGQLLRKGFASWNDELAGAAEAVAALGECPDSRTRIAQAHSKLFIDPFRILSPPWAAYYLDPEKRLLGPVSQYAAEAYVEAGLAPGSRQTEPPDHIAHELEFMYYLAFREAESDDPVWLERSARFWHEHLGRWLPRLAASVAENTEEDYYARLAELTLAFSQAVDAALDGQTRQADLADG</sequence>
<dbReference type="Pfam" id="PF02613">
    <property type="entry name" value="Nitrate_red_del"/>
    <property type="match status" value="1"/>
</dbReference>
<keyword evidence="3" id="KW-1185">Reference proteome</keyword>
<organism evidence="2 3">
    <name type="scientific">Halomonas daqiaonensis</name>
    <dbReference type="NCBI Taxonomy" id="650850"/>
    <lineage>
        <taxon>Bacteria</taxon>
        <taxon>Pseudomonadati</taxon>
        <taxon>Pseudomonadota</taxon>
        <taxon>Gammaproteobacteria</taxon>
        <taxon>Oceanospirillales</taxon>
        <taxon>Halomonadaceae</taxon>
        <taxon>Halomonas</taxon>
    </lineage>
</organism>
<protein>
    <submittedName>
        <fullName evidence="2">Chaperone TorD involved in molybdoenzyme TorA maturation</fullName>
    </submittedName>
</protein>
<name>A0A1H7SA76_9GAMM</name>
<evidence type="ECO:0000313" key="2">
    <source>
        <dbReference type="EMBL" id="SEL69532.1"/>
    </source>
</evidence>
<gene>
    <name evidence="2" type="ORF">SAMN04488129_11442</name>
</gene>
<dbReference type="InterPro" id="IPR020945">
    <property type="entry name" value="DMSO/NO3_reduct_chaperone"/>
</dbReference>
<dbReference type="PANTHER" id="PTHR34227:SF1">
    <property type="entry name" value="DIMETHYL SULFOXIDE REDUCTASE CHAPERONE-RELATED"/>
    <property type="match status" value="1"/>
</dbReference>
<dbReference type="EMBL" id="FOBC01000014">
    <property type="protein sequence ID" value="SEL69532.1"/>
    <property type="molecule type" value="Genomic_DNA"/>
</dbReference>